<organism evidence="2 3">
    <name type="scientific">Nonomuraea solani</name>
    <dbReference type="NCBI Taxonomy" id="1144553"/>
    <lineage>
        <taxon>Bacteria</taxon>
        <taxon>Bacillati</taxon>
        <taxon>Actinomycetota</taxon>
        <taxon>Actinomycetes</taxon>
        <taxon>Streptosporangiales</taxon>
        <taxon>Streptosporangiaceae</taxon>
        <taxon>Nonomuraea</taxon>
    </lineage>
</organism>
<proteinExistence type="predicted"/>
<dbReference type="OrthoDB" id="343560at2"/>
<evidence type="ECO:0000313" key="2">
    <source>
        <dbReference type="EMBL" id="SEH00828.1"/>
    </source>
</evidence>
<reference evidence="2 3" key="1">
    <citation type="submission" date="2016-10" db="EMBL/GenBank/DDBJ databases">
        <authorList>
            <person name="de Groot N.N."/>
        </authorList>
    </citation>
    <scope>NUCLEOTIDE SEQUENCE [LARGE SCALE GENOMIC DNA]</scope>
    <source>
        <strain evidence="2 3">CGMCC 4.7037</strain>
    </source>
</reference>
<accession>A0A1H6ESJ4</accession>
<feature type="transmembrane region" description="Helical" evidence="1">
    <location>
        <begin position="124"/>
        <end position="146"/>
    </location>
</feature>
<feature type="transmembrane region" description="Helical" evidence="1">
    <location>
        <begin position="260"/>
        <end position="282"/>
    </location>
</feature>
<keyword evidence="3" id="KW-1185">Reference proteome</keyword>
<gene>
    <name evidence="2" type="ORF">SAMN05444920_11817</name>
</gene>
<protein>
    <submittedName>
        <fullName evidence="2">Uncharacterized protein</fullName>
    </submittedName>
</protein>
<dbReference type="RefSeq" id="WP_103961969.1">
    <property type="nucleotide sequence ID" value="NZ_FNVT01000018.1"/>
</dbReference>
<name>A0A1H6ESJ4_9ACTN</name>
<keyword evidence="1" id="KW-0812">Transmembrane</keyword>
<keyword evidence="1" id="KW-0472">Membrane</keyword>
<sequence length="329" mass="34773">MSAVLDPPRTATRPLHRPLLLMVASMALLLVVSAVGMVADDRVLLGAPVWGKPLKFAVSFIVYGLTLAWLLTLPHRASRWTWWMATLLAVTGMLDVGVVVVQAARGTFSHFNQADDPFNNVIQPIFSVGVQLLMLANVVLAGLLIFQRVGDRVLTWAIRAGLAFVIAGIGLGLLIPVRSNEVWTAKDAAGHVVPLAAQHNVGVPDGGPGLPLTGWSTVGGDLRIPHFVGLHGLQVMLIVALVLGFLASRVTRLRDEQTRTGLMIVAAVAYAGLIVVVTWQALRGQALIHPDGQTLGALALLMSATMAAGWAVLAAGGSPGRRRVVRPGA</sequence>
<evidence type="ECO:0000256" key="1">
    <source>
        <dbReference type="SAM" id="Phobius"/>
    </source>
</evidence>
<feature type="transmembrane region" description="Helical" evidence="1">
    <location>
        <begin position="153"/>
        <end position="175"/>
    </location>
</feature>
<dbReference type="AlphaFoldDB" id="A0A1H6ESJ4"/>
<dbReference type="EMBL" id="FNVT01000018">
    <property type="protein sequence ID" value="SEH00828.1"/>
    <property type="molecule type" value="Genomic_DNA"/>
</dbReference>
<feature type="transmembrane region" description="Helical" evidence="1">
    <location>
        <begin position="294"/>
        <end position="316"/>
    </location>
</feature>
<feature type="transmembrane region" description="Helical" evidence="1">
    <location>
        <begin position="224"/>
        <end position="248"/>
    </location>
</feature>
<feature type="transmembrane region" description="Helical" evidence="1">
    <location>
        <begin position="54"/>
        <end position="73"/>
    </location>
</feature>
<evidence type="ECO:0000313" key="3">
    <source>
        <dbReference type="Proteomes" id="UP000236732"/>
    </source>
</evidence>
<keyword evidence="1" id="KW-1133">Transmembrane helix</keyword>
<feature type="transmembrane region" description="Helical" evidence="1">
    <location>
        <begin position="80"/>
        <end position="104"/>
    </location>
</feature>
<dbReference type="Proteomes" id="UP000236732">
    <property type="component" value="Unassembled WGS sequence"/>
</dbReference>
<feature type="transmembrane region" description="Helical" evidence="1">
    <location>
        <begin position="19"/>
        <end position="39"/>
    </location>
</feature>